<dbReference type="InterPro" id="IPR000835">
    <property type="entry name" value="HTH_MarR-typ"/>
</dbReference>
<name>A0A7W5AXM7_9BACL</name>
<dbReference type="PANTHER" id="PTHR33164">
    <property type="entry name" value="TRANSCRIPTIONAL REGULATOR, MARR FAMILY"/>
    <property type="match status" value="1"/>
</dbReference>
<dbReference type="InterPro" id="IPR023187">
    <property type="entry name" value="Tscrpt_reg_MarR-type_CS"/>
</dbReference>
<keyword evidence="3" id="KW-0804">Transcription</keyword>
<proteinExistence type="predicted"/>
<reference evidence="5 6" key="1">
    <citation type="submission" date="2020-08" db="EMBL/GenBank/DDBJ databases">
        <title>Genomic Encyclopedia of Type Strains, Phase III (KMG-III): the genomes of soil and plant-associated and newly described type strains.</title>
        <authorList>
            <person name="Whitman W."/>
        </authorList>
    </citation>
    <scope>NUCLEOTIDE SEQUENCE [LARGE SCALE GENOMIC DNA]</scope>
    <source>
        <strain evidence="5 6">CECT 5862</strain>
    </source>
</reference>
<gene>
    <name evidence="5" type="ORF">FHS18_002722</name>
</gene>
<dbReference type="SUPFAM" id="SSF46785">
    <property type="entry name" value="Winged helix' DNA-binding domain"/>
    <property type="match status" value="1"/>
</dbReference>
<evidence type="ECO:0000313" key="6">
    <source>
        <dbReference type="Proteomes" id="UP000570361"/>
    </source>
</evidence>
<dbReference type="SMART" id="SM00347">
    <property type="entry name" value="HTH_MARR"/>
    <property type="match status" value="1"/>
</dbReference>
<dbReference type="InterPro" id="IPR039422">
    <property type="entry name" value="MarR/SlyA-like"/>
</dbReference>
<dbReference type="SMART" id="SM00529">
    <property type="entry name" value="HTH_DTXR"/>
    <property type="match status" value="1"/>
</dbReference>
<dbReference type="Pfam" id="PF12802">
    <property type="entry name" value="MarR_2"/>
    <property type="match status" value="1"/>
</dbReference>
<dbReference type="InterPro" id="IPR036390">
    <property type="entry name" value="WH_DNA-bd_sf"/>
</dbReference>
<dbReference type="EMBL" id="JACHXK010000005">
    <property type="protein sequence ID" value="MBB3110655.1"/>
    <property type="molecule type" value="Genomic_DNA"/>
</dbReference>
<dbReference type="InterPro" id="IPR022689">
    <property type="entry name" value="Iron_dep_repressor"/>
</dbReference>
<dbReference type="PANTHER" id="PTHR33164:SF43">
    <property type="entry name" value="HTH-TYPE TRANSCRIPTIONAL REPRESSOR YETL"/>
    <property type="match status" value="1"/>
</dbReference>
<dbReference type="Proteomes" id="UP000570361">
    <property type="component" value="Unassembled WGS sequence"/>
</dbReference>
<dbReference type="RefSeq" id="WP_183600558.1">
    <property type="nucleotide sequence ID" value="NZ_JACHXK010000005.1"/>
</dbReference>
<keyword evidence="6" id="KW-1185">Reference proteome</keyword>
<dbReference type="InterPro" id="IPR036388">
    <property type="entry name" value="WH-like_DNA-bd_sf"/>
</dbReference>
<dbReference type="GO" id="GO:0006950">
    <property type="term" value="P:response to stress"/>
    <property type="evidence" value="ECO:0007669"/>
    <property type="project" value="TreeGrafter"/>
</dbReference>
<dbReference type="GO" id="GO:0046914">
    <property type="term" value="F:transition metal ion binding"/>
    <property type="evidence" value="ECO:0007669"/>
    <property type="project" value="InterPro"/>
</dbReference>
<accession>A0A7W5AXM7</accession>
<dbReference type="PROSITE" id="PS01117">
    <property type="entry name" value="HTH_MARR_1"/>
    <property type="match status" value="1"/>
</dbReference>
<sequence length="166" mass="19010">MADEEHSTADTLFHAFRQLRQVNWRGRVALEGCNPSETMMLFMIRRGIELGATTGMKPSEISQLMRVTQPTVSQMVNLLEARGLVTRTQDPDDRRAVRIMLTEEGRRITEAAQAAMQEGMQRLVEHLTEERAQLLIELLGEVRAYYVANSDEEDRPECKPHPKPFE</sequence>
<evidence type="ECO:0000256" key="3">
    <source>
        <dbReference type="ARBA" id="ARBA00023163"/>
    </source>
</evidence>
<organism evidence="5 6">
    <name type="scientific">Paenibacillus phyllosphaerae</name>
    <dbReference type="NCBI Taxonomy" id="274593"/>
    <lineage>
        <taxon>Bacteria</taxon>
        <taxon>Bacillati</taxon>
        <taxon>Bacillota</taxon>
        <taxon>Bacilli</taxon>
        <taxon>Bacillales</taxon>
        <taxon>Paenibacillaceae</taxon>
        <taxon>Paenibacillus</taxon>
    </lineage>
</organism>
<keyword evidence="1" id="KW-0805">Transcription regulation</keyword>
<evidence type="ECO:0000256" key="1">
    <source>
        <dbReference type="ARBA" id="ARBA00023015"/>
    </source>
</evidence>
<dbReference type="GO" id="GO:0003700">
    <property type="term" value="F:DNA-binding transcription factor activity"/>
    <property type="evidence" value="ECO:0007669"/>
    <property type="project" value="InterPro"/>
</dbReference>
<dbReference type="GO" id="GO:0003677">
    <property type="term" value="F:DNA binding"/>
    <property type="evidence" value="ECO:0007669"/>
    <property type="project" value="UniProtKB-KW"/>
</dbReference>
<dbReference type="PROSITE" id="PS50995">
    <property type="entry name" value="HTH_MARR_2"/>
    <property type="match status" value="1"/>
</dbReference>
<comment type="caution">
    <text evidence="5">The sequence shown here is derived from an EMBL/GenBank/DDBJ whole genome shotgun (WGS) entry which is preliminary data.</text>
</comment>
<dbReference type="AlphaFoldDB" id="A0A7W5AXM7"/>
<feature type="domain" description="HTH marR-type" evidence="4">
    <location>
        <begin position="5"/>
        <end position="144"/>
    </location>
</feature>
<evidence type="ECO:0000313" key="5">
    <source>
        <dbReference type="EMBL" id="MBB3110655.1"/>
    </source>
</evidence>
<dbReference type="Gene3D" id="1.10.10.10">
    <property type="entry name" value="Winged helix-like DNA-binding domain superfamily/Winged helix DNA-binding domain"/>
    <property type="match status" value="1"/>
</dbReference>
<protein>
    <submittedName>
        <fullName evidence="5">DNA-binding MarR family transcriptional regulator</fullName>
    </submittedName>
</protein>
<evidence type="ECO:0000256" key="2">
    <source>
        <dbReference type="ARBA" id="ARBA00023125"/>
    </source>
</evidence>
<keyword evidence="2 5" id="KW-0238">DNA-binding</keyword>
<evidence type="ECO:0000259" key="4">
    <source>
        <dbReference type="PROSITE" id="PS50995"/>
    </source>
</evidence>
<dbReference type="PRINTS" id="PR00598">
    <property type="entry name" value="HTHMARR"/>
</dbReference>